<protein>
    <submittedName>
        <fullName evidence="1">Uncharacterized protein</fullName>
    </submittedName>
</protein>
<sequence length="29" mass="3265">VDGMIYIKLDARFVAPPPCFQIMLKTPSI</sequence>
<reference evidence="1" key="1">
    <citation type="submission" date="2018-05" db="EMBL/GenBank/DDBJ databases">
        <authorList>
            <person name="Lanie J.A."/>
            <person name="Ng W.-L."/>
            <person name="Kazmierczak K.M."/>
            <person name="Andrzejewski T.M."/>
            <person name="Davidsen T.M."/>
            <person name="Wayne K.J."/>
            <person name="Tettelin H."/>
            <person name="Glass J.I."/>
            <person name="Rusch D."/>
            <person name="Podicherti R."/>
            <person name="Tsui H.-C.T."/>
            <person name="Winkler M.E."/>
        </authorList>
    </citation>
    <scope>NUCLEOTIDE SEQUENCE</scope>
</reference>
<accession>A0A382YTQ8</accession>
<dbReference type="EMBL" id="UINC01178451">
    <property type="protein sequence ID" value="SVD86614.1"/>
    <property type="molecule type" value="Genomic_DNA"/>
</dbReference>
<feature type="non-terminal residue" evidence="1">
    <location>
        <position position="1"/>
    </location>
</feature>
<proteinExistence type="predicted"/>
<organism evidence="1">
    <name type="scientific">marine metagenome</name>
    <dbReference type="NCBI Taxonomy" id="408172"/>
    <lineage>
        <taxon>unclassified sequences</taxon>
        <taxon>metagenomes</taxon>
        <taxon>ecological metagenomes</taxon>
    </lineage>
</organism>
<name>A0A382YTQ8_9ZZZZ</name>
<dbReference type="AlphaFoldDB" id="A0A382YTQ8"/>
<evidence type="ECO:0000313" key="1">
    <source>
        <dbReference type="EMBL" id="SVD86614.1"/>
    </source>
</evidence>
<gene>
    <name evidence="1" type="ORF">METZ01_LOCUS439468</name>
</gene>